<dbReference type="AlphaFoldDB" id="G0N507"/>
<dbReference type="EMBL" id="GL379839">
    <property type="protein sequence ID" value="EGT52924.1"/>
    <property type="molecule type" value="Genomic_DNA"/>
</dbReference>
<protein>
    <submittedName>
        <fullName evidence="1">Uncharacterized protein</fullName>
    </submittedName>
</protein>
<dbReference type="Proteomes" id="UP000008068">
    <property type="component" value="Unassembled WGS sequence"/>
</dbReference>
<keyword evidence="2" id="KW-1185">Reference proteome</keyword>
<accession>G0N507</accession>
<organism evidence="2">
    <name type="scientific">Caenorhabditis brenneri</name>
    <name type="common">Nematode worm</name>
    <dbReference type="NCBI Taxonomy" id="135651"/>
    <lineage>
        <taxon>Eukaryota</taxon>
        <taxon>Metazoa</taxon>
        <taxon>Ecdysozoa</taxon>
        <taxon>Nematoda</taxon>
        <taxon>Chromadorea</taxon>
        <taxon>Rhabditida</taxon>
        <taxon>Rhabditina</taxon>
        <taxon>Rhabditomorpha</taxon>
        <taxon>Rhabditoidea</taxon>
        <taxon>Rhabditidae</taxon>
        <taxon>Peloderinae</taxon>
        <taxon>Caenorhabditis</taxon>
    </lineage>
</organism>
<sequence>MVEQVNVGVDPIVISLEAYFHGIQSPSWGSKLIQFPRGGILWGLHLSKQEVEGSTTRRIIGCLICFGPVKENSSNNWSITFDHVFTLSHKRVGCAGTIQKGSAFSESQHIINNYEWGDDNSTSTPVNWENHESVKLSCHLYISETTGIDREVFKAAAELCRIQGDKFEEPSTPFQVESQVMKIFGDLLLNENITYTETGMEAAEKLAVLLSFPRVIDTCRNYLIRTQTGSVLKFGEVEEESKKHLEFDLTGFDYTANLPFRRERMDHLRESDIISMFQQLCAIAFKK</sequence>
<dbReference type="eggNOG" id="ENOG502R1BF">
    <property type="taxonomic scope" value="Eukaryota"/>
</dbReference>
<gene>
    <name evidence="1" type="ORF">CAEBREN_02227</name>
</gene>
<dbReference type="OMA" id="ILWGLHL"/>
<dbReference type="InParanoid" id="G0N507"/>
<dbReference type="HOGENOM" id="CLU_980827_0_0_1"/>
<evidence type="ECO:0000313" key="1">
    <source>
        <dbReference type="EMBL" id="EGT52924.1"/>
    </source>
</evidence>
<dbReference type="OrthoDB" id="5857803at2759"/>
<reference evidence="2" key="1">
    <citation type="submission" date="2011-07" db="EMBL/GenBank/DDBJ databases">
        <authorList>
            <consortium name="Caenorhabditis brenneri Sequencing and Analysis Consortium"/>
            <person name="Wilson R.K."/>
        </authorList>
    </citation>
    <scope>NUCLEOTIDE SEQUENCE [LARGE SCALE GENOMIC DNA]</scope>
    <source>
        <strain evidence="2">PB2801</strain>
    </source>
</reference>
<evidence type="ECO:0000313" key="2">
    <source>
        <dbReference type="Proteomes" id="UP000008068"/>
    </source>
</evidence>
<name>G0N507_CAEBE</name>
<proteinExistence type="predicted"/>
<dbReference type="FunCoup" id="G0N507">
    <property type="interactions" value="1425"/>
</dbReference>